<dbReference type="Proteomes" id="UP000271889">
    <property type="component" value="Unassembled WGS sequence"/>
</dbReference>
<evidence type="ECO:0000313" key="3">
    <source>
        <dbReference type="Proteomes" id="UP000271889"/>
    </source>
</evidence>
<feature type="domain" description="N-acetyltransferase" evidence="1">
    <location>
        <begin position="8"/>
        <end position="119"/>
    </location>
</feature>
<dbReference type="Gene3D" id="3.40.630.30">
    <property type="match status" value="1"/>
</dbReference>
<keyword evidence="3" id="KW-1185">Reference proteome</keyword>
<protein>
    <recommendedName>
        <fullName evidence="1">N-acetyltransferase domain-containing protein</fullName>
    </recommendedName>
</protein>
<dbReference type="PANTHER" id="PTHR47237">
    <property type="entry name" value="SLL0310 PROTEIN"/>
    <property type="match status" value="1"/>
</dbReference>
<evidence type="ECO:0000259" key="1">
    <source>
        <dbReference type="PROSITE" id="PS51186"/>
    </source>
</evidence>
<proteinExistence type="predicted"/>
<evidence type="ECO:0000313" key="2">
    <source>
        <dbReference type="EMBL" id="VDN22669.1"/>
    </source>
</evidence>
<dbReference type="Pfam" id="PF00583">
    <property type="entry name" value="Acetyltransf_1"/>
    <property type="match status" value="1"/>
</dbReference>
<accession>A0A3P7PUI1</accession>
<reference evidence="2 3" key="1">
    <citation type="submission" date="2018-11" db="EMBL/GenBank/DDBJ databases">
        <authorList>
            <consortium name="Pathogen Informatics"/>
        </authorList>
    </citation>
    <scope>NUCLEOTIDE SEQUENCE [LARGE SCALE GENOMIC DNA]</scope>
</reference>
<dbReference type="SUPFAM" id="SSF55729">
    <property type="entry name" value="Acyl-CoA N-acyltransferases (Nat)"/>
    <property type="match status" value="1"/>
</dbReference>
<organism evidence="2 3">
    <name type="scientific">Cylicostephanus goldi</name>
    <name type="common">Nematode worm</name>
    <dbReference type="NCBI Taxonomy" id="71465"/>
    <lineage>
        <taxon>Eukaryota</taxon>
        <taxon>Metazoa</taxon>
        <taxon>Ecdysozoa</taxon>
        <taxon>Nematoda</taxon>
        <taxon>Chromadorea</taxon>
        <taxon>Rhabditida</taxon>
        <taxon>Rhabditina</taxon>
        <taxon>Rhabditomorpha</taxon>
        <taxon>Strongyloidea</taxon>
        <taxon>Strongylidae</taxon>
        <taxon>Cylicostephanus</taxon>
    </lineage>
</organism>
<dbReference type="OrthoDB" id="5871931at2759"/>
<gene>
    <name evidence="2" type="ORF">CGOC_LOCUS9367</name>
</gene>
<dbReference type="CDD" id="cd04301">
    <property type="entry name" value="NAT_SF"/>
    <property type="match status" value="1"/>
</dbReference>
<sequence length="119" mass="13670">MMTDLDYEIVDSVPPNDHAWLEWKELVEKEHWSSDDLSVLTLTPLLPSTRVVMAKKKQGGSFIGCVIWNEYDNIAWLGFYLLVPEARGKGIGSIMWKRALDRMPKDYTLGLRAGNPYIR</sequence>
<dbReference type="AlphaFoldDB" id="A0A3P7PUI1"/>
<dbReference type="InterPro" id="IPR016181">
    <property type="entry name" value="Acyl_CoA_acyltransferase"/>
</dbReference>
<dbReference type="InterPro" id="IPR000182">
    <property type="entry name" value="GNAT_dom"/>
</dbReference>
<dbReference type="PROSITE" id="PS51186">
    <property type="entry name" value="GNAT"/>
    <property type="match status" value="1"/>
</dbReference>
<name>A0A3P7PUI1_CYLGO</name>
<dbReference type="InterPro" id="IPR052729">
    <property type="entry name" value="Acyl/Acetyltrans_Enzymes"/>
</dbReference>
<dbReference type="PANTHER" id="PTHR47237:SF1">
    <property type="entry name" value="SLL0310 PROTEIN"/>
    <property type="match status" value="1"/>
</dbReference>
<dbReference type="EMBL" id="UYRV01106692">
    <property type="protein sequence ID" value="VDN22669.1"/>
    <property type="molecule type" value="Genomic_DNA"/>
</dbReference>
<dbReference type="GO" id="GO:0016747">
    <property type="term" value="F:acyltransferase activity, transferring groups other than amino-acyl groups"/>
    <property type="evidence" value="ECO:0007669"/>
    <property type="project" value="InterPro"/>
</dbReference>